<evidence type="ECO:0000313" key="4">
    <source>
        <dbReference type="Proteomes" id="UP000006690"/>
    </source>
</evidence>
<dbReference type="KEGG" id="paj:PAJ_2685"/>
<gene>
    <name evidence="3" type="primary">ygjR</name>
    <name evidence="3" type="ordered locus">PAJ_2685</name>
</gene>
<dbReference type="Gene3D" id="3.40.50.720">
    <property type="entry name" value="NAD(P)-binding Rossmann-like Domain"/>
    <property type="match status" value="1"/>
</dbReference>
<feature type="domain" description="GFO/IDH/MocA-like oxidoreductase" evidence="2">
    <location>
        <begin position="181"/>
        <end position="275"/>
    </location>
</feature>
<dbReference type="InterPro" id="IPR036291">
    <property type="entry name" value="NAD(P)-bd_dom_sf"/>
</dbReference>
<dbReference type="EMBL" id="AP012032">
    <property type="protein sequence ID" value="BAK12765.1"/>
    <property type="molecule type" value="Genomic_DNA"/>
</dbReference>
<dbReference type="InterPro" id="IPR000683">
    <property type="entry name" value="Gfo/Idh/MocA-like_OxRdtase_N"/>
</dbReference>
<proteinExistence type="predicted"/>
<dbReference type="AlphaFoldDB" id="A0A0H3L0C2"/>
<dbReference type="InterPro" id="IPR055170">
    <property type="entry name" value="GFO_IDH_MocA-like_dom"/>
</dbReference>
<dbReference type="PANTHER" id="PTHR43054">
    <property type="match status" value="1"/>
</dbReference>
<dbReference type="Pfam" id="PF01408">
    <property type="entry name" value="GFO_IDH_MocA"/>
    <property type="match status" value="1"/>
</dbReference>
<evidence type="ECO:0000259" key="1">
    <source>
        <dbReference type="Pfam" id="PF01408"/>
    </source>
</evidence>
<organism evidence="3 4">
    <name type="scientific">Pantoea ananatis (strain AJ13355)</name>
    <dbReference type="NCBI Taxonomy" id="932677"/>
    <lineage>
        <taxon>Bacteria</taxon>
        <taxon>Pseudomonadati</taxon>
        <taxon>Pseudomonadota</taxon>
        <taxon>Gammaproteobacteria</taxon>
        <taxon>Enterobacterales</taxon>
        <taxon>Erwiniaceae</taxon>
        <taxon>Pantoea</taxon>
    </lineage>
</organism>
<dbReference type="SUPFAM" id="SSF51735">
    <property type="entry name" value="NAD(P)-binding Rossmann-fold domains"/>
    <property type="match status" value="1"/>
</dbReference>
<sequence>MEISGSTSGVACPVSDATLRFYLCRRLTVIRFAIVGTNWITRQFIEAAHETGKMTLCAVYSRTLQQAEAFRHDYPCDQLFTSLEAMAAHPEIDAVYIASPNALHCQQAMLFMSQGKHVICEKPLASNLQEAEAMIACAFRHQVVLFEAFKTASLPNFIQLQQGLAKTGTLRKALLNYCQYSSRYPRYLNGERPNTFDPRWSNGSIMDIGYYCLALAVTLWGEPQQVNASATLLESGVDAHGTVILNYGEFDVTIVHSKVSDSVLASEIQGEAGSLVINRIAECQSVTFIPREGDKQALTQPQHINSMLYEAETFVRLVEQRHVSHPALAVSRCVAGLLTEIRRQTGVVFPADAS</sequence>
<name>A0A0H3L0C2_PANAA</name>
<reference evidence="4" key="1">
    <citation type="journal article" date="2012" name="Appl. Microbiol. Biotechnol.">
        <title>The complete genome sequence of Pantoea ananatis AJ13355, an organism with great biotechnological potential.</title>
        <authorList>
            <person name="Hara Y."/>
            <person name="Kadotani N."/>
            <person name="Izui H."/>
            <person name="Katashkina J.I."/>
            <person name="Kuvaeva T.M."/>
            <person name="Andreeva I.G."/>
            <person name="Golubeva L.I."/>
            <person name="Malko D.B."/>
            <person name="Makeev V.J."/>
            <person name="Mashko S.V."/>
            <person name="Kozlov Y.I."/>
        </authorList>
    </citation>
    <scope>NUCLEOTIDE SEQUENCE [LARGE SCALE GENOMIC DNA]</scope>
    <source>
        <strain evidence="4">AJ13355</strain>
    </source>
</reference>
<dbReference type="GO" id="GO:0000166">
    <property type="term" value="F:nucleotide binding"/>
    <property type="evidence" value="ECO:0007669"/>
    <property type="project" value="InterPro"/>
</dbReference>
<dbReference type="PATRIC" id="fig|932677.3.peg.3140"/>
<dbReference type="eggNOG" id="COG0673">
    <property type="taxonomic scope" value="Bacteria"/>
</dbReference>
<evidence type="ECO:0000313" key="3">
    <source>
        <dbReference type="EMBL" id="BAK12765.1"/>
    </source>
</evidence>
<dbReference type="HOGENOM" id="CLU_023194_7_0_6"/>
<dbReference type="PANTHER" id="PTHR43054:SF1">
    <property type="entry name" value="SCYLLO-INOSITOL 2-DEHYDROGENASE (NADP(+)) IOLU"/>
    <property type="match status" value="1"/>
</dbReference>
<dbReference type="Proteomes" id="UP000006690">
    <property type="component" value="Chromosome"/>
</dbReference>
<dbReference type="Gene3D" id="3.30.360.10">
    <property type="entry name" value="Dihydrodipicolinate Reductase, domain 2"/>
    <property type="match status" value="1"/>
</dbReference>
<evidence type="ECO:0000259" key="2">
    <source>
        <dbReference type="Pfam" id="PF22725"/>
    </source>
</evidence>
<feature type="domain" description="Gfo/Idh/MocA-like oxidoreductase N-terminal" evidence="1">
    <location>
        <begin position="30"/>
        <end position="148"/>
    </location>
</feature>
<protein>
    <submittedName>
        <fullName evidence="3">Oxidoreductase YgjR</fullName>
    </submittedName>
</protein>
<dbReference type="Pfam" id="PF22725">
    <property type="entry name" value="GFO_IDH_MocA_C3"/>
    <property type="match status" value="1"/>
</dbReference>
<accession>A0A0H3L0C2</accession>
<dbReference type="SUPFAM" id="SSF55347">
    <property type="entry name" value="Glyceraldehyde-3-phosphate dehydrogenase-like, C-terminal domain"/>
    <property type="match status" value="1"/>
</dbReference>